<dbReference type="RefSeq" id="WP_345195083.1">
    <property type="nucleotide sequence ID" value="NZ_BAABFL010000129.1"/>
</dbReference>
<protein>
    <submittedName>
        <fullName evidence="1">Uncharacterized protein</fullName>
    </submittedName>
</protein>
<accession>A0ABP8V0H1</accession>
<dbReference type="Proteomes" id="UP001500604">
    <property type="component" value="Unassembled WGS sequence"/>
</dbReference>
<keyword evidence="2" id="KW-1185">Reference proteome</keyword>
<reference evidence="2" key="1">
    <citation type="journal article" date="2019" name="Int. J. Syst. Evol. Microbiol.">
        <title>The Global Catalogue of Microorganisms (GCM) 10K type strain sequencing project: providing services to taxonomists for standard genome sequencing and annotation.</title>
        <authorList>
            <consortium name="The Broad Institute Genomics Platform"/>
            <consortium name="The Broad Institute Genome Sequencing Center for Infectious Disease"/>
            <person name="Wu L."/>
            <person name="Ma J."/>
        </authorList>
    </citation>
    <scope>NUCLEOTIDE SEQUENCE [LARGE SCALE GENOMIC DNA]</scope>
    <source>
        <strain evidence="2">JCM 17805</strain>
    </source>
</reference>
<proteinExistence type="predicted"/>
<gene>
    <name evidence="1" type="ORF">GCM10023116_15650</name>
</gene>
<name>A0ABP8V0H1_9GAMM</name>
<organism evidence="1 2">
    <name type="scientific">Kistimonas scapharcae</name>
    <dbReference type="NCBI Taxonomy" id="1036133"/>
    <lineage>
        <taxon>Bacteria</taxon>
        <taxon>Pseudomonadati</taxon>
        <taxon>Pseudomonadota</taxon>
        <taxon>Gammaproteobacteria</taxon>
        <taxon>Oceanospirillales</taxon>
        <taxon>Endozoicomonadaceae</taxon>
        <taxon>Kistimonas</taxon>
    </lineage>
</organism>
<comment type="caution">
    <text evidence="1">The sequence shown here is derived from an EMBL/GenBank/DDBJ whole genome shotgun (WGS) entry which is preliminary data.</text>
</comment>
<evidence type="ECO:0000313" key="1">
    <source>
        <dbReference type="EMBL" id="GAA4649291.1"/>
    </source>
</evidence>
<sequence length="73" mass="8111">MRSRRSNRFWARMEGKLVNIDISRAPVEGDLVAVLGQSDELNKPVGYTLGMNEDDILGCIELVGAPIHDKVDE</sequence>
<evidence type="ECO:0000313" key="2">
    <source>
        <dbReference type="Proteomes" id="UP001500604"/>
    </source>
</evidence>
<dbReference type="EMBL" id="BAABFL010000129">
    <property type="protein sequence ID" value="GAA4649291.1"/>
    <property type="molecule type" value="Genomic_DNA"/>
</dbReference>